<dbReference type="Proteomes" id="UP001299220">
    <property type="component" value="Unassembled WGS sequence"/>
</dbReference>
<evidence type="ECO:0000259" key="4">
    <source>
        <dbReference type="Pfam" id="PF00535"/>
    </source>
</evidence>
<dbReference type="SUPFAM" id="SSF53448">
    <property type="entry name" value="Nucleotide-diphospho-sugar transferases"/>
    <property type="match status" value="1"/>
</dbReference>
<evidence type="ECO:0000256" key="1">
    <source>
        <dbReference type="ARBA" id="ARBA00022676"/>
    </source>
</evidence>
<gene>
    <name evidence="5" type="ORF">JQM67_08815</name>
</gene>
<dbReference type="CDD" id="cd00761">
    <property type="entry name" value="Glyco_tranf_GTA_type"/>
    <property type="match status" value="1"/>
</dbReference>
<comment type="caution">
    <text evidence="5">The sequence shown here is derived from an EMBL/GenBank/DDBJ whole genome shotgun (WGS) entry which is preliminary data.</text>
</comment>
<keyword evidence="3" id="KW-0812">Transmembrane</keyword>
<name>A0ABS9CPZ8_9FIRM</name>
<evidence type="ECO:0000256" key="3">
    <source>
        <dbReference type="SAM" id="Phobius"/>
    </source>
</evidence>
<dbReference type="Pfam" id="PF00535">
    <property type="entry name" value="Glycos_transf_2"/>
    <property type="match status" value="1"/>
</dbReference>
<keyword evidence="3" id="KW-0472">Membrane</keyword>
<proteinExistence type="predicted"/>
<keyword evidence="1" id="KW-0328">Glycosyltransferase</keyword>
<evidence type="ECO:0000256" key="2">
    <source>
        <dbReference type="ARBA" id="ARBA00022679"/>
    </source>
</evidence>
<accession>A0ABS9CPZ8</accession>
<keyword evidence="6" id="KW-1185">Reference proteome</keyword>
<feature type="transmembrane region" description="Helical" evidence="3">
    <location>
        <begin position="298"/>
        <end position="317"/>
    </location>
</feature>
<dbReference type="PANTHER" id="PTHR22916">
    <property type="entry name" value="GLYCOSYLTRANSFERASE"/>
    <property type="match status" value="1"/>
</dbReference>
<dbReference type="InterPro" id="IPR029044">
    <property type="entry name" value="Nucleotide-diphossugar_trans"/>
</dbReference>
<dbReference type="InterPro" id="IPR001173">
    <property type="entry name" value="Glyco_trans_2-like"/>
</dbReference>
<organism evidence="5 6">
    <name type="scientific">Anaeromassilibacillus senegalensis</name>
    <dbReference type="NCBI Taxonomy" id="1673717"/>
    <lineage>
        <taxon>Bacteria</taxon>
        <taxon>Bacillati</taxon>
        <taxon>Bacillota</taxon>
        <taxon>Clostridia</taxon>
        <taxon>Eubacteriales</taxon>
        <taxon>Acutalibacteraceae</taxon>
        <taxon>Anaeromassilibacillus</taxon>
    </lineage>
</organism>
<feature type="domain" description="Glycosyltransferase 2-like" evidence="4">
    <location>
        <begin position="6"/>
        <end position="169"/>
    </location>
</feature>
<protein>
    <submittedName>
        <fullName evidence="5">Glycosyltransferase</fullName>
    </submittedName>
</protein>
<keyword evidence="2" id="KW-0808">Transferase</keyword>
<evidence type="ECO:0000313" key="5">
    <source>
        <dbReference type="EMBL" id="MCF2652703.1"/>
    </source>
</evidence>
<sequence length="327" mass="37233">MPDLISVIVPVYRVAADLPRCLDSILAQTYPHIEIIAVDDGSPDESGAILDCYAANHPNIRAVHKENGGVTSARLRGLQEASGDWIGFVDGDDEIEPDMYARLLENAEKYSAAISHCGYQMVFADGRVNYFHNTGRIVVQDRGRGIRDLLDGTLVEPGLCNKLYRKKLFDGLEGRMDPSIRINEDLLMNYYLFSGAGWSVWEDFCPYHYIVRSTSASRSKLNEHRIYDPLRVKEQILKHIPQELEKDAQRAYVNTCVYTYGSLVLEKEYPTASAKKYIRQKLRTNCRWCADLPKRTKLLAGLIMNVPGVFAIIYPLYVRFVQKSQYH</sequence>
<keyword evidence="3" id="KW-1133">Transmembrane helix</keyword>
<dbReference type="PANTHER" id="PTHR22916:SF51">
    <property type="entry name" value="GLYCOSYLTRANSFERASE EPSH-RELATED"/>
    <property type="match status" value="1"/>
</dbReference>
<reference evidence="5 6" key="1">
    <citation type="submission" date="2020-12" db="EMBL/GenBank/DDBJ databases">
        <title>Whole genome sequences of gut porcine anaerobes.</title>
        <authorList>
            <person name="Kubasova T."/>
            <person name="Jahodarova E."/>
            <person name="Rychlik I."/>
        </authorList>
    </citation>
    <scope>NUCLEOTIDE SEQUENCE [LARGE SCALE GENOMIC DNA]</scope>
    <source>
        <strain evidence="5 6">An867</strain>
    </source>
</reference>
<dbReference type="RefSeq" id="WP_235323734.1">
    <property type="nucleotide sequence ID" value="NZ_JAFBIT010000002.1"/>
</dbReference>
<dbReference type="EMBL" id="JAFBIT010000002">
    <property type="protein sequence ID" value="MCF2652703.1"/>
    <property type="molecule type" value="Genomic_DNA"/>
</dbReference>
<evidence type="ECO:0000313" key="6">
    <source>
        <dbReference type="Proteomes" id="UP001299220"/>
    </source>
</evidence>
<dbReference type="Gene3D" id="3.90.550.10">
    <property type="entry name" value="Spore Coat Polysaccharide Biosynthesis Protein SpsA, Chain A"/>
    <property type="match status" value="1"/>
</dbReference>